<protein>
    <submittedName>
        <fullName evidence="1">Uncharacterized protein</fullName>
    </submittedName>
</protein>
<gene>
    <name evidence="1" type="ORF">HRG_00611</name>
</gene>
<evidence type="ECO:0000313" key="2">
    <source>
        <dbReference type="Proteomes" id="UP000824596"/>
    </source>
</evidence>
<reference evidence="1" key="1">
    <citation type="submission" date="2021-09" db="EMBL/GenBank/DDBJ databases">
        <title>A high-quality genome of the endoparasitic fungus Hirsutella rhossiliensis with a comparison of Hirsutella genomes reveals transposable elements contributing to genome size variation.</title>
        <authorList>
            <person name="Lin R."/>
            <person name="Jiao Y."/>
            <person name="Sun X."/>
            <person name="Ling J."/>
            <person name="Xie B."/>
            <person name="Cheng X."/>
        </authorList>
    </citation>
    <scope>NUCLEOTIDE SEQUENCE</scope>
    <source>
        <strain evidence="1">HR02</strain>
    </source>
</reference>
<dbReference type="Proteomes" id="UP000824596">
    <property type="component" value="Unassembled WGS sequence"/>
</dbReference>
<comment type="caution">
    <text evidence="1">The sequence shown here is derived from an EMBL/GenBank/DDBJ whole genome shotgun (WGS) entry which is preliminary data.</text>
</comment>
<keyword evidence="2" id="KW-1185">Reference proteome</keyword>
<dbReference type="AlphaFoldDB" id="A0A9P8SN38"/>
<accession>A0A9P8SN38</accession>
<organism evidence="1 2">
    <name type="scientific">Hirsutella rhossiliensis</name>
    <dbReference type="NCBI Taxonomy" id="111463"/>
    <lineage>
        <taxon>Eukaryota</taxon>
        <taxon>Fungi</taxon>
        <taxon>Dikarya</taxon>
        <taxon>Ascomycota</taxon>
        <taxon>Pezizomycotina</taxon>
        <taxon>Sordariomycetes</taxon>
        <taxon>Hypocreomycetidae</taxon>
        <taxon>Hypocreales</taxon>
        <taxon>Ophiocordycipitaceae</taxon>
        <taxon>Hirsutella</taxon>
    </lineage>
</organism>
<evidence type="ECO:0000313" key="1">
    <source>
        <dbReference type="EMBL" id="KAH0967969.1"/>
    </source>
</evidence>
<sequence>MQFLLHYDKQGCFEEPSESIGFFFANRRVYRSRCLIFTPNNRAGPGPQLLVGYFQYGFLEKARVRKLEAPRNPGLGGNISGARLSLKKLAKATPDEASRDPFFVCLLLSLAQRQARKLASPQQTTYTPHHRYFIYLYEAEITSQLLESLDKPTQATDRTPWPTVKFKRIPFKPFKDFQARLIAELLAPSPLGHDEALEARDGTSIVKE</sequence>
<name>A0A9P8SN38_9HYPO</name>
<dbReference type="OrthoDB" id="4922434at2759"/>
<dbReference type="RefSeq" id="XP_044725482.1">
    <property type="nucleotide sequence ID" value="XM_044859082.1"/>
</dbReference>
<dbReference type="EMBL" id="JAIZPD010000001">
    <property type="protein sequence ID" value="KAH0967969.1"/>
    <property type="molecule type" value="Genomic_DNA"/>
</dbReference>
<dbReference type="GeneID" id="68349740"/>
<proteinExistence type="predicted"/>